<evidence type="ECO:0000259" key="13">
    <source>
        <dbReference type="Pfam" id="PF02163"/>
    </source>
</evidence>
<evidence type="ECO:0000256" key="11">
    <source>
        <dbReference type="ARBA" id="ARBA00023136"/>
    </source>
</evidence>
<dbReference type="GO" id="GO:0006508">
    <property type="term" value="P:proteolysis"/>
    <property type="evidence" value="ECO:0007669"/>
    <property type="project" value="UniProtKB-KW"/>
</dbReference>
<proteinExistence type="inferred from homology"/>
<evidence type="ECO:0000256" key="4">
    <source>
        <dbReference type="ARBA" id="ARBA00022670"/>
    </source>
</evidence>
<evidence type="ECO:0000313" key="14">
    <source>
        <dbReference type="EMBL" id="HIY77543.1"/>
    </source>
</evidence>
<dbReference type="InterPro" id="IPR046342">
    <property type="entry name" value="CBS_dom_sf"/>
</dbReference>
<dbReference type="GO" id="GO:0016020">
    <property type="term" value="C:membrane"/>
    <property type="evidence" value="ECO:0007669"/>
    <property type="project" value="UniProtKB-SubCell"/>
</dbReference>
<accession>A0A9D1ZA16</accession>
<evidence type="ECO:0000256" key="8">
    <source>
        <dbReference type="ARBA" id="ARBA00022833"/>
    </source>
</evidence>
<keyword evidence="8" id="KW-0862">Zinc</keyword>
<evidence type="ECO:0000256" key="2">
    <source>
        <dbReference type="ARBA" id="ARBA00004141"/>
    </source>
</evidence>
<evidence type="ECO:0000256" key="1">
    <source>
        <dbReference type="ARBA" id="ARBA00001947"/>
    </source>
</evidence>
<sequence>MPDKKVRKGERLRFFVHPLFLLFGAYFAATGKLFLFLNCTVVALLHECGHAFAAAKIGYRLNRIVLMPYGALVKGDIDGVSLKDEIFIALAGPLVNAACAVLFVALWWCFPDTYPYTDVAAYSSAAIALVNLIPAWPLDGGRILYCAIAKAKGEKLAGRIARGAGLFFGIVLFAMFVYGCFVQVNFTMLFFSLFLLAGAVGGKNCSYDRIRYDYAKEMRRGMEIKRVAVGKDCKIKRLLSFMERGKYLEITVYDEDGRFFGEITQGELVKILETAELYAPVGEFVQEY</sequence>
<keyword evidence="7" id="KW-0378">Hydrolase</keyword>
<dbReference type="PANTHER" id="PTHR39188">
    <property type="entry name" value="MEMBRANE-ASSOCIATED ZINC METALLOPROTEASE M50B"/>
    <property type="match status" value="1"/>
</dbReference>
<evidence type="ECO:0000256" key="10">
    <source>
        <dbReference type="ARBA" id="ARBA00023049"/>
    </source>
</evidence>
<feature type="domain" description="Peptidase M50" evidence="13">
    <location>
        <begin position="118"/>
        <end position="170"/>
    </location>
</feature>
<comment type="similarity">
    <text evidence="3">Belongs to the peptidase M50B family.</text>
</comment>
<organism evidence="14 15">
    <name type="scientific">Candidatus Borkfalkia excrementavium</name>
    <dbReference type="NCBI Taxonomy" id="2838505"/>
    <lineage>
        <taxon>Bacteria</taxon>
        <taxon>Bacillati</taxon>
        <taxon>Bacillota</taxon>
        <taxon>Clostridia</taxon>
        <taxon>Christensenellales</taxon>
        <taxon>Christensenellaceae</taxon>
        <taxon>Candidatus Borkfalkia</taxon>
    </lineage>
</organism>
<dbReference type="Pfam" id="PF02163">
    <property type="entry name" value="Peptidase_M50"/>
    <property type="match status" value="2"/>
</dbReference>
<gene>
    <name evidence="14" type="ORF">H9728_00710</name>
</gene>
<feature type="domain" description="Peptidase M50" evidence="13">
    <location>
        <begin position="40"/>
        <end position="107"/>
    </location>
</feature>
<feature type="transmembrane region" description="Helical" evidence="12">
    <location>
        <begin position="120"/>
        <end position="138"/>
    </location>
</feature>
<keyword evidence="11 12" id="KW-0472">Membrane</keyword>
<protein>
    <recommendedName>
        <fullName evidence="13">Peptidase M50 domain-containing protein</fullName>
    </recommendedName>
</protein>
<reference evidence="14" key="2">
    <citation type="submission" date="2021-04" db="EMBL/GenBank/DDBJ databases">
        <authorList>
            <person name="Gilroy R."/>
        </authorList>
    </citation>
    <scope>NUCLEOTIDE SEQUENCE</scope>
    <source>
        <strain evidence="14">CHK199-9574</strain>
    </source>
</reference>
<reference evidence="14" key="1">
    <citation type="journal article" date="2021" name="PeerJ">
        <title>Extensive microbial diversity within the chicken gut microbiome revealed by metagenomics and culture.</title>
        <authorList>
            <person name="Gilroy R."/>
            <person name="Ravi A."/>
            <person name="Getino M."/>
            <person name="Pursley I."/>
            <person name="Horton D.L."/>
            <person name="Alikhan N.F."/>
            <person name="Baker D."/>
            <person name="Gharbi K."/>
            <person name="Hall N."/>
            <person name="Watson M."/>
            <person name="Adriaenssens E.M."/>
            <person name="Foster-Nyarko E."/>
            <person name="Jarju S."/>
            <person name="Secka A."/>
            <person name="Antonio M."/>
            <person name="Oren A."/>
            <person name="Chaudhuri R.R."/>
            <person name="La Ragione R."/>
            <person name="Hildebrand F."/>
            <person name="Pallen M.J."/>
        </authorList>
    </citation>
    <scope>NUCLEOTIDE SEQUENCE</scope>
    <source>
        <strain evidence="14">CHK199-9574</strain>
    </source>
</reference>
<comment type="cofactor">
    <cofactor evidence="1">
        <name>Zn(2+)</name>
        <dbReference type="ChEBI" id="CHEBI:29105"/>
    </cofactor>
</comment>
<evidence type="ECO:0000256" key="5">
    <source>
        <dbReference type="ARBA" id="ARBA00022692"/>
    </source>
</evidence>
<evidence type="ECO:0000256" key="9">
    <source>
        <dbReference type="ARBA" id="ARBA00022989"/>
    </source>
</evidence>
<evidence type="ECO:0000256" key="12">
    <source>
        <dbReference type="SAM" id="Phobius"/>
    </source>
</evidence>
<dbReference type="GO" id="GO:0008237">
    <property type="term" value="F:metallopeptidase activity"/>
    <property type="evidence" value="ECO:0007669"/>
    <property type="project" value="UniProtKB-KW"/>
</dbReference>
<comment type="caution">
    <text evidence="14">The sequence shown here is derived from an EMBL/GenBank/DDBJ whole genome shotgun (WGS) entry which is preliminary data.</text>
</comment>
<evidence type="ECO:0000313" key="15">
    <source>
        <dbReference type="Proteomes" id="UP000824135"/>
    </source>
</evidence>
<dbReference type="Proteomes" id="UP000824135">
    <property type="component" value="Unassembled WGS sequence"/>
</dbReference>
<keyword evidence="5 12" id="KW-0812">Transmembrane</keyword>
<dbReference type="PANTHER" id="PTHR39188:SF3">
    <property type="entry name" value="STAGE IV SPORULATION PROTEIN FB"/>
    <property type="match status" value="1"/>
</dbReference>
<feature type="transmembrane region" description="Helical" evidence="12">
    <location>
        <begin position="159"/>
        <end position="178"/>
    </location>
</feature>
<keyword evidence="6" id="KW-0479">Metal-binding</keyword>
<keyword evidence="4" id="KW-0645">Protease</keyword>
<evidence type="ECO:0000256" key="6">
    <source>
        <dbReference type="ARBA" id="ARBA00022723"/>
    </source>
</evidence>
<dbReference type="InterPro" id="IPR008915">
    <property type="entry name" value="Peptidase_M50"/>
</dbReference>
<evidence type="ECO:0000256" key="3">
    <source>
        <dbReference type="ARBA" id="ARBA00007931"/>
    </source>
</evidence>
<dbReference type="AlphaFoldDB" id="A0A9D1ZA16"/>
<feature type="transmembrane region" description="Helical" evidence="12">
    <location>
        <begin position="86"/>
        <end position="108"/>
    </location>
</feature>
<feature type="transmembrane region" description="Helical" evidence="12">
    <location>
        <begin position="12"/>
        <end position="29"/>
    </location>
</feature>
<keyword evidence="9 12" id="KW-1133">Transmembrane helix</keyword>
<keyword evidence="10" id="KW-0482">Metalloprotease</keyword>
<dbReference type="SUPFAM" id="SSF54631">
    <property type="entry name" value="CBS-domain pair"/>
    <property type="match status" value="1"/>
</dbReference>
<name>A0A9D1ZA16_9FIRM</name>
<dbReference type="GO" id="GO:0046872">
    <property type="term" value="F:metal ion binding"/>
    <property type="evidence" value="ECO:0007669"/>
    <property type="project" value="UniProtKB-KW"/>
</dbReference>
<dbReference type="EMBL" id="DXCO01000005">
    <property type="protein sequence ID" value="HIY77543.1"/>
    <property type="molecule type" value="Genomic_DNA"/>
</dbReference>
<evidence type="ECO:0000256" key="7">
    <source>
        <dbReference type="ARBA" id="ARBA00022801"/>
    </source>
</evidence>
<comment type="subcellular location">
    <subcellularLocation>
        <location evidence="2">Membrane</location>
        <topology evidence="2">Multi-pass membrane protein</topology>
    </subcellularLocation>
</comment>